<keyword evidence="1" id="KW-0472">Membrane</keyword>
<dbReference type="RefSeq" id="WP_013239247.1">
    <property type="nucleotide sequence ID" value="NZ_CP110420.1"/>
</dbReference>
<sequence>MLNRGRLQSKRASYREEISPMESVVNLVDVMLVFICGLLLSIMIFWNIDMKNLVIILNQKQLIKINNPKELTTQMKDKSSSGNVGSAVLDPKTGKVYIVKPQPQKK</sequence>
<comment type="caution">
    <text evidence="2">The sequence shown here is derived from an EMBL/GenBank/DDBJ whole genome shotgun (WGS) entry which is preliminary data.</text>
</comment>
<evidence type="ECO:0000313" key="3">
    <source>
        <dbReference type="Proteomes" id="UP000277999"/>
    </source>
</evidence>
<dbReference type="EMBL" id="RFAQ01000007">
    <property type="protein sequence ID" value="RMD03162.1"/>
    <property type="molecule type" value="Genomic_DNA"/>
</dbReference>
<dbReference type="InterPro" id="IPR018676">
    <property type="entry name" value="DUF2149"/>
</dbReference>
<reference evidence="2 3" key="1">
    <citation type="submission" date="2018-10" db="EMBL/GenBank/DDBJ databases">
        <title>Genome-centric metagenomics revealed C2 chemical producing, CO utilizing Clostridium with novel acetogenic gene cluster.</title>
        <authorList>
            <person name="Kang H."/>
            <person name="Park B."/>
            <person name="Choi I.G."/>
            <person name="Chang I.S."/>
        </authorList>
    </citation>
    <scope>NUCLEOTIDE SEQUENCE [LARGE SCALE GENOMIC DNA]</scope>
    <source>
        <strain evidence="2 3">H21-9</strain>
    </source>
</reference>
<organism evidence="2 3">
    <name type="scientific">Clostridium autoethanogenum</name>
    <dbReference type="NCBI Taxonomy" id="84023"/>
    <lineage>
        <taxon>Bacteria</taxon>
        <taxon>Bacillati</taxon>
        <taxon>Bacillota</taxon>
        <taxon>Clostridia</taxon>
        <taxon>Eubacteriales</taxon>
        <taxon>Clostridiaceae</taxon>
        <taxon>Clostridium</taxon>
    </lineage>
</organism>
<gene>
    <name evidence="2" type="ORF">D9O40_04100</name>
</gene>
<accession>A0A3M0SZH4</accession>
<dbReference type="AlphaFoldDB" id="A0A3M0SZH4"/>
<dbReference type="Pfam" id="PF09919">
    <property type="entry name" value="DUF2149"/>
    <property type="match status" value="1"/>
</dbReference>
<feature type="transmembrane region" description="Helical" evidence="1">
    <location>
        <begin position="21"/>
        <end position="46"/>
    </location>
</feature>
<dbReference type="Proteomes" id="UP000277999">
    <property type="component" value="Unassembled WGS sequence"/>
</dbReference>
<name>A0A3M0SZH4_9CLOT</name>
<evidence type="ECO:0000256" key="1">
    <source>
        <dbReference type="SAM" id="Phobius"/>
    </source>
</evidence>
<protein>
    <submittedName>
        <fullName evidence="2">DUF2149 domain-containing protein</fullName>
    </submittedName>
</protein>
<keyword evidence="1" id="KW-1133">Transmembrane helix</keyword>
<evidence type="ECO:0000313" key="2">
    <source>
        <dbReference type="EMBL" id="RMD03162.1"/>
    </source>
</evidence>
<keyword evidence="1" id="KW-0812">Transmembrane</keyword>
<proteinExistence type="predicted"/>